<protein>
    <recommendedName>
        <fullName evidence="6">Protein kinase domain-containing protein</fullName>
    </recommendedName>
</protein>
<dbReference type="Gene3D" id="1.10.510.10">
    <property type="entry name" value="Transferase(Phosphotransferase) domain 1"/>
    <property type="match status" value="1"/>
</dbReference>
<evidence type="ECO:0000256" key="3">
    <source>
        <dbReference type="ARBA" id="ARBA00022777"/>
    </source>
</evidence>
<feature type="domain" description="Protein kinase" evidence="6">
    <location>
        <begin position="783"/>
        <end position="1069"/>
    </location>
</feature>
<evidence type="ECO:0000313" key="7">
    <source>
        <dbReference type="EMBL" id="CAE0249722.1"/>
    </source>
</evidence>
<dbReference type="Pfam" id="PF00069">
    <property type="entry name" value="Pkinase"/>
    <property type="match status" value="1"/>
</dbReference>
<dbReference type="SUPFAM" id="SSF52200">
    <property type="entry name" value="Toll/Interleukin receptor TIR domain"/>
    <property type="match status" value="1"/>
</dbReference>
<dbReference type="EMBL" id="HBIB01018385">
    <property type="protein sequence ID" value="CAE0249722.1"/>
    <property type="molecule type" value="Transcribed_RNA"/>
</dbReference>
<dbReference type="SUPFAM" id="SSF56112">
    <property type="entry name" value="Protein kinase-like (PK-like)"/>
    <property type="match status" value="1"/>
</dbReference>
<dbReference type="PANTHER" id="PTHR44329:SF288">
    <property type="entry name" value="MITOGEN-ACTIVATED PROTEIN KINASE KINASE KINASE 20"/>
    <property type="match status" value="1"/>
</dbReference>
<dbReference type="Pfam" id="PF13676">
    <property type="entry name" value="TIR_2"/>
    <property type="match status" value="1"/>
</dbReference>
<dbReference type="Gene3D" id="3.40.50.10140">
    <property type="entry name" value="Toll/interleukin-1 receptor homology (TIR) domain"/>
    <property type="match status" value="1"/>
</dbReference>
<dbReference type="InterPro" id="IPR008271">
    <property type="entry name" value="Ser/Thr_kinase_AS"/>
</dbReference>
<sequence>MFSSFAEQAGQSKSATAIKKGSKLPFIDLGKVPVVKGFVYEVFVYFDPSQPQLFYLKRPPPPYEDLLGMSVNQLPFSLKQKANGFIKKVETEGRVELSARQPEKPKGQKFMSKVQSRQHESEAFFEAGSAGETLTVTFLIDDCDKNPLTTSGRRLSNLQRAMARIEEIMQEVDAPVRVTLRIERGEGREPYVWTGTARDFDARPPSPPLQDDDEAGFPIFESIIDIFEERDRRMLDNQKFIVFCISSGYSIGSSIDMYEYSNQMKSILSRNQGRFKLFIVDTSQGEEGDSWKLPEIAKAIPACQRIKLSEMASVFPRTASRYQSMKDIHAASRETAERKLFCFDFKRVPPGVNEPSEIHVSENPTMAKSFDCNPCHPLDNAFHLQSKSIPFKVKLRNGETVTIEKTGFVQIKDSQGVFAAGQQRPTPPRSPLRPSSQSQNPCAITFLIDTCDGMGGSVLSNLQQAMRSIKEMSQTEGSGRGFHPSDYIELRIVSGEGRTPFIWRHFASALKKKFPYPNIDEDECAKFPVHESIISAFKDRAALLRRKSIGDNIQNQKFIVFCITNGSNLTSRLSPHEYDAQMNELLKESGGLFSLTIVDTSEEMSRGDESETRKSLKRLAENIPGSHFVKLAAMQDIIDHERPTGPSPQSSRENTSTKDMEDWDVDDVVTFLEGLKLGKEATEEAVAVCKSELVNGEMLTQYATKEELSRDVGVPLNIAARILKKRDAYWGKTTTASSVSAVSGGYASGGSRQGLRHTGSSSRGMERAIDKGGINMELGGKQLVGIGLIDRGGFGAVYKAMWGDEVVAAKVISLDDIRDRRDRAEVQRSLRKEVQAYRKLDHENIVKLLGDSLGSPGAQYDIILTEYCENGSLDEHIRKKKEPLVVRLMLAIRIVDAVAYLHGANIIHRDLKPNNILMKDRTPKLIDFGLAVLAEQTIGSRAATVTSATVGTWRYKSPEQTKRNAKISSKADIFSLGLILYELLTLKTAWGRMDADQVLREFVAAEVKSDRSGQVHSPFEINEDDLIGGGAKNDDVRRELVHIIEACTQISPARRPRSKQLLAELHRVQNAITNRNTFDALNLNDGSFDYERPYVFVSYHSDFQEQTFAFVEELRKHGIQMWVDKERLKQDSEWPKKIAFAIRKATFMLAFWNNRWMESERCRSEWNMFEQRVVKEDKVTRDHFFVFISEPWHDKLDDEIEVFMRRNRQQCESLPDTQSPYFISAIAKIARNMRTILGIPSSPSPPEVPIPAVPTVRRRRVVIE</sequence>
<dbReference type="GO" id="GO:0005524">
    <property type="term" value="F:ATP binding"/>
    <property type="evidence" value="ECO:0007669"/>
    <property type="project" value="UniProtKB-KW"/>
</dbReference>
<dbReference type="InterPro" id="IPR000157">
    <property type="entry name" value="TIR_dom"/>
</dbReference>
<evidence type="ECO:0000256" key="5">
    <source>
        <dbReference type="SAM" id="MobiDB-lite"/>
    </source>
</evidence>
<dbReference type="InterPro" id="IPR035897">
    <property type="entry name" value="Toll_tir_struct_dom_sf"/>
</dbReference>
<dbReference type="CDD" id="cd14014">
    <property type="entry name" value="STKc_PknB_like"/>
    <property type="match status" value="1"/>
</dbReference>
<dbReference type="GO" id="GO:0004674">
    <property type="term" value="F:protein serine/threonine kinase activity"/>
    <property type="evidence" value="ECO:0007669"/>
    <property type="project" value="TreeGrafter"/>
</dbReference>
<keyword evidence="2" id="KW-0547">Nucleotide-binding</keyword>
<name>A0A7S3D8M0_9EUKA</name>
<dbReference type="AlphaFoldDB" id="A0A7S3D8M0"/>
<dbReference type="PROSITE" id="PS00108">
    <property type="entry name" value="PROTEIN_KINASE_ST"/>
    <property type="match status" value="1"/>
</dbReference>
<evidence type="ECO:0000256" key="2">
    <source>
        <dbReference type="ARBA" id="ARBA00022741"/>
    </source>
</evidence>
<dbReference type="GO" id="GO:0007165">
    <property type="term" value="P:signal transduction"/>
    <property type="evidence" value="ECO:0007669"/>
    <property type="project" value="InterPro"/>
</dbReference>
<dbReference type="SMART" id="SM00220">
    <property type="entry name" value="S_TKc"/>
    <property type="match status" value="1"/>
</dbReference>
<dbReference type="InterPro" id="IPR011009">
    <property type="entry name" value="Kinase-like_dom_sf"/>
</dbReference>
<feature type="region of interest" description="Disordered" evidence="5">
    <location>
        <begin position="741"/>
        <end position="764"/>
    </location>
</feature>
<dbReference type="Gene3D" id="1.10.150.50">
    <property type="entry name" value="Transcription Factor, Ets-1"/>
    <property type="match status" value="1"/>
</dbReference>
<dbReference type="PANTHER" id="PTHR44329">
    <property type="entry name" value="SERINE/THREONINE-PROTEIN KINASE TNNI3K-RELATED"/>
    <property type="match status" value="1"/>
</dbReference>
<evidence type="ECO:0000256" key="1">
    <source>
        <dbReference type="ARBA" id="ARBA00022679"/>
    </source>
</evidence>
<keyword evidence="4" id="KW-0067">ATP-binding</keyword>
<evidence type="ECO:0000259" key="6">
    <source>
        <dbReference type="PROSITE" id="PS50011"/>
    </source>
</evidence>
<dbReference type="InterPro" id="IPR000719">
    <property type="entry name" value="Prot_kinase_dom"/>
</dbReference>
<organism evidence="7">
    <name type="scientific">Palpitomonas bilix</name>
    <dbReference type="NCBI Taxonomy" id="652834"/>
    <lineage>
        <taxon>Eukaryota</taxon>
        <taxon>Eukaryota incertae sedis</taxon>
    </lineage>
</organism>
<feature type="region of interest" description="Disordered" evidence="5">
    <location>
        <begin position="417"/>
        <end position="438"/>
    </location>
</feature>
<accession>A0A7S3D8M0</accession>
<dbReference type="PROSITE" id="PS50011">
    <property type="entry name" value="PROTEIN_KINASE_DOM"/>
    <property type="match status" value="1"/>
</dbReference>
<proteinExistence type="predicted"/>
<evidence type="ECO:0000256" key="4">
    <source>
        <dbReference type="ARBA" id="ARBA00022840"/>
    </source>
</evidence>
<feature type="region of interest" description="Disordered" evidence="5">
    <location>
        <begin position="640"/>
        <end position="660"/>
    </location>
</feature>
<reference evidence="7" key="1">
    <citation type="submission" date="2021-01" db="EMBL/GenBank/DDBJ databases">
        <authorList>
            <person name="Corre E."/>
            <person name="Pelletier E."/>
            <person name="Niang G."/>
            <person name="Scheremetjew M."/>
            <person name="Finn R."/>
            <person name="Kale V."/>
            <person name="Holt S."/>
            <person name="Cochrane G."/>
            <person name="Meng A."/>
            <person name="Brown T."/>
            <person name="Cohen L."/>
        </authorList>
    </citation>
    <scope>NUCLEOTIDE SEQUENCE</scope>
    <source>
        <strain evidence="7">NIES-2562</strain>
    </source>
</reference>
<dbReference type="InterPro" id="IPR051681">
    <property type="entry name" value="Ser/Thr_Kinases-Pseudokinases"/>
</dbReference>
<gene>
    <name evidence="7" type="ORF">PBIL07802_LOCUS11921</name>
</gene>
<keyword evidence="1" id="KW-0808">Transferase</keyword>
<keyword evidence="3" id="KW-0418">Kinase</keyword>
<dbReference type="InterPro" id="IPR013761">
    <property type="entry name" value="SAM/pointed_sf"/>
</dbReference>